<organism evidence="1 2">
    <name type="scientific">Aeromicrobium phoceense</name>
    <dbReference type="NCBI Taxonomy" id="2754045"/>
    <lineage>
        <taxon>Bacteria</taxon>
        <taxon>Bacillati</taxon>
        <taxon>Actinomycetota</taxon>
        <taxon>Actinomycetes</taxon>
        <taxon>Propionibacteriales</taxon>
        <taxon>Nocardioidaceae</taxon>
        <taxon>Aeromicrobium</taxon>
    </lineage>
</organism>
<comment type="caution">
    <text evidence="1">The sequence shown here is derived from an EMBL/GenBank/DDBJ whole genome shotgun (WGS) entry which is preliminary data.</text>
</comment>
<gene>
    <name evidence="1" type="ORF">H1W00_08050</name>
</gene>
<name>A0A838XD30_9ACTN</name>
<dbReference type="GO" id="GO:0016874">
    <property type="term" value="F:ligase activity"/>
    <property type="evidence" value="ECO:0007669"/>
    <property type="project" value="UniProtKB-KW"/>
</dbReference>
<proteinExistence type="predicted"/>
<accession>A0A838XD30</accession>
<protein>
    <submittedName>
        <fullName evidence="1">Phosphoribosylamine--glycine ligase</fullName>
    </submittedName>
</protein>
<dbReference type="AlphaFoldDB" id="A0A838XD30"/>
<dbReference type="RefSeq" id="WP_181755226.1">
    <property type="nucleotide sequence ID" value="NZ_JACEOG010000001.1"/>
</dbReference>
<sequence length="173" mass="18057">MDATVAALLISALSLVLAGLSLGWQVAQWLLAGGRPRATLIHGLVDGNSVYSGRVKEGVPHDLSSLRRQGIIGTQVVGIRVTNHGRAPVSISSVAVHTRGGALTLNPLGGLIGPSLPYQLLPGTNETWYVDAVDVAKLASSSREVLNENVQGIYMTAALGTGKSIKTPEFLRA</sequence>
<evidence type="ECO:0000313" key="2">
    <source>
        <dbReference type="Proteomes" id="UP000550354"/>
    </source>
</evidence>
<dbReference type="Proteomes" id="UP000550354">
    <property type="component" value="Unassembled WGS sequence"/>
</dbReference>
<evidence type="ECO:0000313" key="1">
    <source>
        <dbReference type="EMBL" id="MBA4608425.1"/>
    </source>
</evidence>
<keyword evidence="1" id="KW-0436">Ligase</keyword>
<keyword evidence="2" id="KW-1185">Reference proteome</keyword>
<reference evidence="1 2" key="1">
    <citation type="submission" date="2020-07" db="EMBL/GenBank/DDBJ databases">
        <title>Draft genome and description of Aeromicrobium phoceense strain Marseille-Q0843 isolated from healthy skin swab.</title>
        <authorList>
            <person name="Boxberger M."/>
            <person name="La Scola B."/>
        </authorList>
    </citation>
    <scope>NUCLEOTIDE SEQUENCE [LARGE SCALE GENOMIC DNA]</scope>
    <source>
        <strain evidence="1 2">Marseille-Q0843</strain>
    </source>
</reference>
<dbReference type="EMBL" id="JACEOG010000001">
    <property type="protein sequence ID" value="MBA4608425.1"/>
    <property type="molecule type" value="Genomic_DNA"/>
</dbReference>